<dbReference type="GO" id="GO:0006598">
    <property type="term" value="P:polyamine catabolic process"/>
    <property type="evidence" value="ECO:0007669"/>
    <property type="project" value="TreeGrafter"/>
</dbReference>
<sequence length="242" mass="27644">MKPIVGVTCSCDLHYKKQYKETNYCEALRQVGAIPVLVPVLSYSKEDLAQLLQKLDGIVLTGGYDIHPIHFEEEPRQGLGPVVPERDTLELALVQECIERELPLFGVCRGLQVLNIALGGDLYQDIYRQIKSREILQHNHSSEGELVIHSIDIDNDSFLYDIFQQKIGWVNSFHHQAIRNVASSLVPVAWSKDGLIEAVQHRDIPSIFAVQWHPEKMWDRDAFSLKLFEHFMGFLKKPMVIA</sequence>
<dbReference type="GO" id="GO:0033969">
    <property type="term" value="F:gamma-glutamyl-gamma-aminobutyrate hydrolase activity"/>
    <property type="evidence" value="ECO:0007669"/>
    <property type="project" value="TreeGrafter"/>
</dbReference>
<dbReference type="Pfam" id="PF07722">
    <property type="entry name" value="Peptidase_C26"/>
    <property type="match status" value="1"/>
</dbReference>
<dbReference type="GO" id="GO:0005829">
    <property type="term" value="C:cytosol"/>
    <property type="evidence" value="ECO:0007669"/>
    <property type="project" value="TreeGrafter"/>
</dbReference>
<dbReference type="AlphaFoldDB" id="A0AAE3HF51"/>
<dbReference type="FunFam" id="3.40.50.880:FF:000030">
    <property type="entry name" value="Gamma-glutamyl-gamma-aminobutyrate hydrolase PuuD"/>
    <property type="match status" value="1"/>
</dbReference>
<dbReference type="PANTHER" id="PTHR43235">
    <property type="entry name" value="GLUTAMINE AMIDOTRANSFERASE PB2B2.05-RELATED"/>
    <property type="match status" value="1"/>
</dbReference>
<name>A0AAE3HF51_9FIRM</name>
<dbReference type="InterPro" id="IPR044668">
    <property type="entry name" value="PuuD-like"/>
</dbReference>
<evidence type="ECO:0000313" key="2">
    <source>
        <dbReference type="Proteomes" id="UP001205748"/>
    </source>
</evidence>
<gene>
    <name evidence="1" type="ORF">NSA47_10485</name>
</gene>
<dbReference type="PANTHER" id="PTHR43235:SF1">
    <property type="entry name" value="GLUTAMINE AMIDOTRANSFERASE PB2B2.05-RELATED"/>
    <property type="match status" value="1"/>
</dbReference>
<reference evidence="1" key="1">
    <citation type="submission" date="2022-07" db="EMBL/GenBank/DDBJ databases">
        <title>Enhanced cultured diversity of the mouse gut microbiota enables custom-made synthetic communities.</title>
        <authorList>
            <person name="Afrizal A."/>
        </authorList>
    </citation>
    <scope>NUCLEOTIDE SEQUENCE</scope>
    <source>
        <strain evidence="1">DSM 28593</strain>
    </source>
</reference>
<dbReference type="RefSeq" id="WP_257531752.1">
    <property type="nucleotide sequence ID" value="NZ_JANKAS010000009.1"/>
</dbReference>
<dbReference type="Gene3D" id="3.40.50.880">
    <property type="match status" value="1"/>
</dbReference>
<comment type="caution">
    <text evidence="1">The sequence shown here is derived from an EMBL/GenBank/DDBJ whole genome shotgun (WGS) entry which is preliminary data.</text>
</comment>
<dbReference type="InterPro" id="IPR029062">
    <property type="entry name" value="Class_I_gatase-like"/>
</dbReference>
<protein>
    <submittedName>
        <fullName evidence="1">Gamma-glutamyl-gamma-aminobutyrate hydrolase family protein</fullName>
    </submittedName>
</protein>
<proteinExistence type="predicted"/>
<dbReference type="Proteomes" id="UP001205748">
    <property type="component" value="Unassembled WGS sequence"/>
</dbReference>
<keyword evidence="2" id="KW-1185">Reference proteome</keyword>
<dbReference type="PROSITE" id="PS51273">
    <property type="entry name" value="GATASE_TYPE_1"/>
    <property type="match status" value="1"/>
</dbReference>
<dbReference type="SUPFAM" id="SSF52317">
    <property type="entry name" value="Class I glutamine amidotransferase-like"/>
    <property type="match status" value="1"/>
</dbReference>
<keyword evidence="1" id="KW-0378">Hydrolase</keyword>
<dbReference type="CDD" id="cd01745">
    <property type="entry name" value="GATase1_2"/>
    <property type="match status" value="1"/>
</dbReference>
<accession>A0AAE3HF51</accession>
<dbReference type="EMBL" id="JANKAS010000009">
    <property type="protein sequence ID" value="MCR1899410.1"/>
    <property type="molecule type" value="Genomic_DNA"/>
</dbReference>
<dbReference type="InterPro" id="IPR011697">
    <property type="entry name" value="Peptidase_C26"/>
</dbReference>
<organism evidence="1 2">
    <name type="scientific">Irregularibacter muris</name>
    <dbReference type="NCBI Taxonomy" id="1796619"/>
    <lineage>
        <taxon>Bacteria</taxon>
        <taxon>Bacillati</taxon>
        <taxon>Bacillota</taxon>
        <taxon>Clostridia</taxon>
        <taxon>Eubacteriales</taxon>
        <taxon>Eubacteriaceae</taxon>
        <taxon>Irregularibacter</taxon>
    </lineage>
</organism>
<evidence type="ECO:0000313" key="1">
    <source>
        <dbReference type="EMBL" id="MCR1899410.1"/>
    </source>
</evidence>